<reference evidence="1 2" key="1">
    <citation type="journal article" date="2015" name="Proc. Natl. Acad. Sci. U.S.A.">
        <title>The resurrection genome of Boea hygrometrica: A blueprint for survival of dehydration.</title>
        <authorList>
            <person name="Xiao L."/>
            <person name="Yang G."/>
            <person name="Zhang L."/>
            <person name="Yang X."/>
            <person name="Zhao S."/>
            <person name="Ji Z."/>
            <person name="Zhou Q."/>
            <person name="Hu M."/>
            <person name="Wang Y."/>
            <person name="Chen M."/>
            <person name="Xu Y."/>
            <person name="Jin H."/>
            <person name="Xiao X."/>
            <person name="Hu G."/>
            <person name="Bao F."/>
            <person name="Hu Y."/>
            <person name="Wan P."/>
            <person name="Li L."/>
            <person name="Deng X."/>
            <person name="Kuang T."/>
            <person name="Xiang C."/>
            <person name="Zhu J.K."/>
            <person name="Oliver M.J."/>
            <person name="He Y."/>
        </authorList>
    </citation>
    <scope>NUCLEOTIDE SEQUENCE [LARGE SCALE GENOMIC DNA]</scope>
    <source>
        <strain evidence="2">cv. XS01</strain>
    </source>
</reference>
<gene>
    <name evidence="1" type="ORF">F511_27746</name>
</gene>
<name>A0A2Z7CDK7_9LAMI</name>
<sequence>MGIDQLGFQSVQLGYLKILQMGNEDPNNTKAGKEYENIGHQGLLISCNNLNRASIPAQCINRGNHRFLVLTDSARSVDAKISRAGRG</sequence>
<proteinExistence type="predicted"/>
<accession>A0A2Z7CDK7</accession>
<keyword evidence="2" id="KW-1185">Reference proteome</keyword>
<dbReference type="Proteomes" id="UP000250235">
    <property type="component" value="Unassembled WGS sequence"/>
</dbReference>
<dbReference type="AlphaFoldDB" id="A0A2Z7CDK7"/>
<evidence type="ECO:0000313" key="2">
    <source>
        <dbReference type="Proteomes" id="UP000250235"/>
    </source>
</evidence>
<dbReference type="EMBL" id="KQ996420">
    <property type="protein sequence ID" value="KZV45151.1"/>
    <property type="molecule type" value="Genomic_DNA"/>
</dbReference>
<organism evidence="1 2">
    <name type="scientific">Dorcoceras hygrometricum</name>
    <dbReference type="NCBI Taxonomy" id="472368"/>
    <lineage>
        <taxon>Eukaryota</taxon>
        <taxon>Viridiplantae</taxon>
        <taxon>Streptophyta</taxon>
        <taxon>Embryophyta</taxon>
        <taxon>Tracheophyta</taxon>
        <taxon>Spermatophyta</taxon>
        <taxon>Magnoliopsida</taxon>
        <taxon>eudicotyledons</taxon>
        <taxon>Gunneridae</taxon>
        <taxon>Pentapetalae</taxon>
        <taxon>asterids</taxon>
        <taxon>lamiids</taxon>
        <taxon>Lamiales</taxon>
        <taxon>Gesneriaceae</taxon>
        <taxon>Didymocarpoideae</taxon>
        <taxon>Trichosporeae</taxon>
        <taxon>Loxocarpinae</taxon>
        <taxon>Dorcoceras</taxon>
    </lineage>
</organism>
<evidence type="ECO:0000313" key="1">
    <source>
        <dbReference type="EMBL" id="KZV45151.1"/>
    </source>
</evidence>
<protein>
    <submittedName>
        <fullName evidence="1">Uncharacterized protein</fullName>
    </submittedName>
</protein>